<evidence type="ECO:0000313" key="1">
    <source>
        <dbReference type="EMBL" id="SFK33292.1"/>
    </source>
</evidence>
<evidence type="ECO:0000313" key="2">
    <source>
        <dbReference type="Proteomes" id="UP000198804"/>
    </source>
</evidence>
<name>A0A1I3YNA3_9HYPH</name>
<dbReference type="Pfam" id="PF13692">
    <property type="entry name" value="Glyco_trans_1_4"/>
    <property type="match status" value="1"/>
</dbReference>
<sequence length="426" mass="46833">MMHCKIHARVRLRMVRGRFLQGERPPIPGALDPARRGRLQAGVQVQADVREPLRAESDRAGTPSLAPSLRVFVHLATDKDAAAWRRAWQAGTLVGVNEETPYGYGRAERMGCTLAFSRAFPEKPAVRFLRLGLRVLAGFDLLHALRQGRALREADVVWTHTESQFLAVAAALAFRAQRPQLIGQSVWLFDRWERLGPLHRMLYRRLIRDVDVLTVHSTENLAVARALFPGKRVLHVPFGIPSERITPPVRRPGRPLRVLALGSDRHRDWACLAAALDGVPEASAIILSGTAPRRLARGRPNLRVGRARSQAELAAHFAEASVVCVPLKPNRHASGITVIQEAVLAGLPVVATATGGLEGYFGPDAVRYVPPGDPAALRAALLEIAADPEAARARAERAQARMIEAGIGAETYIRRHVEISREMLDR</sequence>
<gene>
    <name evidence="1" type="ORF">SAMN04488125_101289</name>
</gene>
<dbReference type="SUPFAM" id="SSF53756">
    <property type="entry name" value="UDP-Glycosyltransferase/glycogen phosphorylase"/>
    <property type="match status" value="1"/>
</dbReference>
<dbReference type="Gene3D" id="3.40.50.2000">
    <property type="entry name" value="Glycogen Phosphorylase B"/>
    <property type="match status" value="2"/>
</dbReference>
<protein>
    <submittedName>
        <fullName evidence="1">Glycosyltransferase involved in cell wall bisynthesis</fullName>
    </submittedName>
</protein>
<accession>A0A1I3YNA3</accession>
<dbReference type="Proteomes" id="UP000198804">
    <property type="component" value="Unassembled WGS sequence"/>
</dbReference>
<dbReference type="PANTHER" id="PTHR12526:SF590">
    <property type="entry name" value="ALPHA-MALTOSE-1-PHOSPHATE SYNTHASE"/>
    <property type="match status" value="1"/>
</dbReference>
<dbReference type="EMBL" id="FOSV01000001">
    <property type="protein sequence ID" value="SFK33292.1"/>
    <property type="molecule type" value="Genomic_DNA"/>
</dbReference>
<dbReference type="AlphaFoldDB" id="A0A1I3YNA3"/>
<organism evidence="1 2">
    <name type="scientific">Methylorubrum salsuginis</name>
    <dbReference type="NCBI Taxonomy" id="414703"/>
    <lineage>
        <taxon>Bacteria</taxon>
        <taxon>Pseudomonadati</taxon>
        <taxon>Pseudomonadota</taxon>
        <taxon>Alphaproteobacteria</taxon>
        <taxon>Hyphomicrobiales</taxon>
        <taxon>Methylobacteriaceae</taxon>
        <taxon>Methylorubrum</taxon>
    </lineage>
</organism>
<dbReference type="PANTHER" id="PTHR12526">
    <property type="entry name" value="GLYCOSYLTRANSFERASE"/>
    <property type="match status" value="1"/>
</dbReference>
<keyword evidence="2" id="KW-1185">Reference proteome</keyword>
<keyword evidence="1" id="KW-0808">Transferase</keyword>
<dbReference type="GO" id="GO:0016757">
    <property type="term" value="F:glycosyltransferase activity"/>
    <property type="evidence" value="ECO:0007669"/>
    <property type="project" value="TreeGrafter"/>
</dbReference>
<proteinExistence type="predicted"/>
<reference evidence="2" key="1">
    <citation type="submission" date="2016-10" db="EMBL/GenBank/DDBJ databases">
        <authorList>
            <person name="Varghese N."/>
            <person name="Submissions S."/>
        </authorList>
    </citation>
    <scope>NUCLEOTIDE SEQUENCE [LARGE SCALE GENOMIC DNA]</scope>
    <source>
        <strain evidence="2">CGMCC 1.6474</strain>
    </source>
</reference>
<dbReference type="STRING" id="414703.SAMN04488125_101289"/>